<keyword evidence="5 6" id="KW-0482">Metalloprotease</keyword>
<protein>
    <submittedName>
        <fullName evidence="8">Peptidase_M48 domain-containing protein</fullName>
    </submittedName>
</protein>
<evidence type="ECO:0000256" key="5">
    <source>
        <dbReference type="ARBA" id="ARBA00023049"/>
    </source>
</evidence>
<proteinExistence type="inferred from homology"/>
<keyword evidence="2" id="KW-0479">Metal-binding</keyword>
<dbReference type="Pfam" id="PF01435">
    <property type="entry name" value="Peptidase_M48"/>
    <property type="match status" value="1"/>
</dbReference>
<evidence type="ECO:0000256" key="3">
    <source>
        <dbReference type="ARBA" id="ARBA00022801"/>
    </source>
</evidence>
<evidence type="ECO:0000313" key="8">
    <source>
        <dbReference type="EMBL" id="CAG9931978.1"/>
    </source>
</evidence>
<evidence type="ECO:0000256" key="6">
    <source>
        <dbReference type="RuleBase" id="RU003983"/>
    </source>
</evidence>
<dbReference type="RefSeq" id="WP_239795994.1">
    <property type="nucleotide sequence ID" value="NZ_OU912926.1"/>
</dbReference>
<keyword evidence="1 6" id="KW-0645">Protease</keyword>
<dbReference type="InterPro" id="IPR001915">
    <property type="entry name" value="Peptidase_M48"/>
</dbReference>
<gene>
    <name evidence="8" type="ORF">NTG6680_0725</name>
</gene>
<dbReference type="Gene3D" id="3.30.2010.10">
    <property type="entry name" value="Metalloproteases ('zincins'), catalytic domain"/>
    <property type="match status" value="1"/>
</dbReference>
<dbReference type="EMBL" id="OU912926">
    <property type="protein sequence ID" value="CAG9931978.1"/>
    <property type="molecule type" value="Genomic_DNA"/>
</dbReference>
<evidence type="ECO:0000256" key="2">
    <source>
        <dbReference type="ARBA" id="ARBA00022723"/>
    </source>
</evidence>
<keyword evidence="9" id="KW-1185">Reference proteome</keyword>
<organism evidence="8 9">
    <name type="scientific">Candidatus Nitrotoga arctica</name>
    <dbReference type="NCBI Taxonomy" id="453162"/>
    <lineage>
        <taxon>Bacteria</taxon>
        <taxon>Pseudomonadati</taxon>
        <taxon>Pseudomonadota</taxon>
        <taxon>Betaproteobacteria</taxon>
        <taxon>Nitrosomonadales</taxon>
        <taxon>Gallionellaceae</taxon>
        <taxon>Candidatus Nitrotoga</taxon>
    </lineage>
</organism>
<evidence type="ECO:0000259" key="7">
    <source>
        <dbReference type="Pfam" id="PF01435"/>
    </source>
</evidence>
<keyword evidence="3 6" id="KW-0378">Hydrolase</keyword>
<accession>A0ABM8YWV3</accession>
<evidence type="ECO:0000313" key="9">
    <source>
        <dbReference type="Proteomes" id="UP000839052"/>
    </source>
</evidence>
<dbReference type="Proteomes" id="UP000839052">
    <property type="component" value="Chromosome"/>
</dbReference>
<dbReference type="PANTHER" id="PTHR22726:SF1">
    <property type="entry name" value="METALLOENDOPEPTIDASE OMA1, MITOCHONDRIAL"/>
    <property type="match status" value="1"/>
</dbReference>
<evidence type="ECO:0000256" key="1">
    <source>
        <dbReference type="ARBA" id="ARBA00022670"/>
    </source>
</evidence>
<feature type="domain" description="Peptidase M48" evidence="7">
    <location>
        <begin position="90"/>
        <end position="263"/>
    </location>
</feature>
<name>A0ABM8YWV3_9PROT</name>
<comment type="similarity">
    <text evidence="6">Belongs to the peptidase M48 family.</text>
</comment>
<evidence type="ECO:0000256" key="4">
    <source>
        <dbReference type="ARBA" id="ARBA00022833"/>
    </source>
</evidence>
<dbReference type="InterPro" id="IPR051156">
    <property type="entry name" value="Mito/Outer_Membr_Metalloprot"/>
</dbReference>
<keyword evidence="4 6" id="KW-0862">Zinc</keyword>
<reference evidence="8 9" key="1">
    <citation type="submission" date="2021-10" db="EMBL/GenBank/DDBJ databases">
        <authorList>
            <person name="Koch H."/>
        </authorList>
    </citation>
    <scope>NUCLEOTIDE SEQUENCE [LARGE SCALE GENOMIC DNA]</scope>
    <source>
        <strain evidence="8">6680</strain>
    </source>
</reference>
<comment type="cofactor">
    <cofactor evidence="6">
        <name>Zn(2+)</name>
        <dbReference type="ChEBI" id="CHEBI:29105"/>
    </cofactor>
    <text evidence="6">Binds 1 zinc ion per subunit.</text>
</comment>
<dbReference type="PANTHER" id="PTHR22726">
    <property type="entry name" value="METALLOENDOPEPTIDASE OMA1"/>
    <property type="match status" value="1"/>
</dbReference>
<sequence>MKAIMKYLLVTILTFLCSAVWSFDFEEEFKKVLKDGVQKKIEEKSDAATSSALLVVVGISQEEEITIGRQIAGNLLGASALVKDQNLQIYVNKVGRWVANQSERPDLTWHFGVIESSDVNAFAAPGGYIFLTRGLYSLLQNEAELAGVLGHEIGHVIRKHHLKILQKSSLVDLGGKLISKRIGGNDKVQKLIGNGAEIVARSLDKNAEFEADRIAVVLAARAGYDAFALPEVLQQIGHFSKDDGSVALLFKTHPHPDDRLEKLGLVMNARLEDVKGKTLETRFYRIKP</sequence>